<protein>
    <submittedName>
        <fullName evidence="6">Putative zinc finger protein</fullName>
    </submittedName>
</protein>
<dbReference type="GO" id="GO:0008270">
    <property type="term" value="F:zinc ion binding"/>
    <property type="evidence" value="ECO:0007669"/>
    <property type="project" value="UniProtKB-KW"/>
</dbReference>
<keyword evidence="1" id="KW-0479">Metal-binding</keyword>
<organism evidence="6 7">
    <name type="scientific">Orchesella cincta</name>
    <name type="common">Springtail</name>
    <name type="synonym">Podura cincta</name>
    <dbReference type="NCBI Taxonomy" id="48709"/>
    <lineage>
        <taxon>Eukaryota</taxon>
        <taxon>Metazoa</taxon>
        <taxon>Ecdysozoa</taxon>
        <taxon>Arthropoda</taxon>
        <taxon>Hexapoda</taxon>
        <taxon>Collembola</taxon>
        <taxon>Entomobryomorpha</taxon>
        <taxon>Entomobryoidea</taxon>
        <taxon>Orchesellidae</taxon>
        <taxon>Orchesellinae</taxon>
        <taxon>Orchesella</taxon>
    </lineage>
</organism>
<dbReference type="PANTHER" id="PTHR13267:SF3">
    <property type="entry name" value="ZINC FINGER PROTEIN 277"/>
    <property type="match status" value="1"/>
</dbReference>
<keyword evidence="7" id="KW-1185">Reference proteome</keyword>
<dbReference type="AlphaFoldDB" id="A0A1D2MCC3"/>
<evidence type="ECO:0000256" key="3">
    <source>
        <dbReference type="ARBA" id="ARBA00022833"/>
    </source>
</evidence>
<evidence type="ECO:0000256" key="1">
    <source>
        <dbReference type="ARBA" id="ARBA00022723"/>
    </source>
</evidence>
<evidence type="ECO:0000256" key="2">
    <source>
        <dbReference type="ARBA" id="ARBA00022771"/>
    </source>
</evidence>
<dbReference type="InterPro" id="IPR040048">
    <property type="entry name" value="ZNF277"/>
</dbReference>
<proteinExistence type="inferred from homology"/>
<dbReference type="PANTHER" id="PTHR13267">
    <property type="entry name" value="ZINC FINGER PROTEIN 277"/>
    <property type="match status" value="1"/>
</dbReference>
<dbReference type="SMART" id="SM00355">
    <property type="entry name" value="ZnF_C2H2"/>
    <property type="match status" value="3"/>
</dbReference>
<evidence type="ECO:0000313" key="6">
    <source>
        <dbReference type="EMBL" id="ODM90589.1"/>
    </source>
</evidence>
<dbReference type="EMBL" id="LJIJ01001893">
    <property type="protein sequence ID" value="ODM90589.1"/>
    <property type="molecule type" value="Genomic_DNA"/>
</dbReference>
<dbReference type="OrthoDB" id="278606at2759"/>
<dbReference type="PROSITE" id="PS00028">
    <property type="entry name" value="ZINC_FINGER_C2H2_1"/>
    <property type="match status" value="2"/>
</dbReference>
<gene>
    <name evidence="6" type="ORF">Ocin01_16093</name>
</gene>
<evidence type="ECO:0000259" key="5">
    <source>
        <dbReference type="PROSITE" id="PS00028"/>
    </source>
</evidence>
<reference evidence="6 7" key="1">
    <citation type="journal article" date="2016" name="Genome Biol. Evol.">
        <title>Gene Family Evolution Reflects Adaptation to Soil Environmental Stressors in the Genome of the Collembolan Orchesella cincta.</title>
        <authorList>
            <person name="Faddeeva-Vakhrusheva A."/>
            <person name="Derks M.F."/>
            <person name="Anvar S.Y."/>
            <person name="Agamennone V."/>
            <person name="Suring W."/>
            <person name="Smit S."/>
            <person name="van Straalen N.M."/>
            <person name="Roelofs D."/>
        </authorList>
    </citation>
    <scope>NUCLEOTIDE SEQUENCE [LARGE SCALE GENOMIC DNA]</scope>
    <source>
        <tissue evidence="6">Mixed pool</tissue>
    </source>
</reference>
<accession>A0A1D2MCC3</accession>
<dbReference type="STRING" id="48709.A0A1D2MCC3"/>
<dbReference type="InterPro" id="IPR041661">
    <property type="entry name" value="ZN622/Rei1/Reh1_Znf-C2H2"/>
</dbReference>
<dbReference type="InterPro" id="IPR036236">
    <property type="entry name" value="Znf_C2H2_sf"/>
</dbReference>
<keyword evidence="2" id="KW-0863">Zinc-finger</keyword>
<evidence type="ECO:0000313" key="7">
    <source>
        <dbReference type="Proteomes" id="UP000094527"/>
    </source>
</evidence>
<dbReference type="Proteomes" id="UP000094527">
    <property type="component" value="Unassembled WGS sequence"/>
</dbReference>
<dbReference type="OMA" id="YDRFYLI"/>
<keyword evidence="3" id="KW-0862">Zinc</keyword>
<evidence type="ECO:0000256" key="4">
    <source>
        <dbReference type="ARBA" id="ARBA00034119"/>
    </source>
</evidence>
<name>A0A1D2MCC3_ORCCI</name>
<dbReference type="Pfam" id="PF12756">
    <property type="entry name" value="zf-C2H2_2"/>
    <property type="match status" value="2"/>
</dbReference>
<dbReference type="InterPro" id="IPR013087">
    <property type="entry name" value="Znf_C2H2_type"/>
</dbReference>
<sequence>IWTIGGKDSSLLRSPSFALDLPRKNLETHWKQNLKRLEILETPRRDIVLDVNRQEREGSTFCRRCLFCHEVVTGGNRSDYFLHMWNCHSFHIGQPDNLVFVKEFFQLIEDKLNRLECLFCENIYKDELVLKEHMRKKQHRKINPHNSEYDRFYVVNYLEPGKTWEDIEMEDNTEDENREEEWTEVSEENQRNVVCLFCSERDAVFENVLDHMKTEHHFDFCGLLNRLVFMKRYELSKFGLQFKEGMIMLLISLQVKLVNYIRRAVYQLSCLSCDERFQDQGLLLAHVSEHNINGSVELLPTVEKWNQAEYFFPTYENDDFLTFLEDDDKINQTDDGAGGFDVESNVIPEDLPPMAKTNRDFDLAGFAMRYHNESDD</sequence>
<dbReference type="SUPFAM" id="SSF57667">
    <property type="entry name" value="beta-beta-alpha zinc fingers"/>
    <property type="match status" value="2"/>
</dbReference>
<feature type="non-terminal residue" evidence="6">
    <location>
        <position position="1"/>
    </location>
</feature>
<comment type="caution">
    <text evidence="6">The sequence shown here is derived from an EMBL/GenBank/DDBJ whole genome shotgun (WGS) entry which is preliminary data.</text>
</comment>
<feature type="domain" description="C2H2-type" evidence="5">
    <location>
        <begin position="117"/>
        <end position="139"/>
    </location>
</feature>
<feature type="domain" description="C2H2-type" evidence="5">
    <location>
        <begin position="270"/>
        <end position="290"/>
    </location>
</feature>
<comment type="similarity">
    <text evidence="4">Belongs to the ZNF277 family.</text>
</comment>